<reference evidence="2" key="1">
    <citation type="journal article" date="2020" name="Stud. Mycol.">
        <title>101 Dothideomycetes genomes: a test case for predicting lifestyles and emergence of pathogens.</title>
        <authorList>
            <person name="Haridas S."/>
            <person name="Albert R."/>
            <person name="Binder M."/>
            <person name="Bloem J."/>
            <person name="Labutti K."/>
            <person name="Salamov A."/>
            <person name="Andreopoulos B."/>
            <person name="Baker S."/>
            <person name="Barry K."/>
            <person name="Bills G."/>
            <person name="Bluhm B."/>
            <person name="Cannon C."/>
            <person name="Castanera R."/>
            <person name="Culley D."/>
            <person name="Daum C."/>
            <person name="Ezra D."/>
            <person name="Gonzalez J."/>
            <person name="Henrissat B."/>
            <person name="Kuo A."/>
            <person name="Liang C."/>
            <person name="Lipzen A."/>
            <person name="Lutzoni F."/>
            <person name="Magnuson J."/>
            <person name="Mondo S."/>
            <person name="Nolan M."/>
            <person name="Ohm R."/>
            <person name="Pangilinan J."/>
            <person name="Park H.-J."/>
            <person name="Ramirez L."/>
            <person name="Alfaro M."/>
            <person name="Sun H."/>
            <person name="Tritt A."/>
            <person name="Yoshinaga Y."/>
            <person name="Zwiers L.-H."/>
            <person name="Turgeon B."/>
            <person name="Goodwin S."/>
            <person name="Spatafora J."/>
            <person name="Crous P."/>
            <person name="Grigoriev I."/>
        </authorList>
    </citation>
    <scope>NUCLEOTIDE SEQUENCE</scope>
    <source>
        <strain evidence="2">CBS 121410</strain>
    </source>
</reference>
<accession>A0A9P4I5M0</accession>
<evidence type="ECO:0000256" key="1">
    <source>
        <dbReference type="SAM" id="MobiDB-lite"/>
    </source>
</evidence>
<sequence length="407" mass="45817">MEKLKRGSTAAKAAQSPAPGQQSSDSAKTEERKSVPLHTTEFTAAAMDSATPATTTAPEGAKLSATADNAAAKPVKPENMDVENELLDRFREFSASERLKVQDRQRHLARHDMNVVVNDLKNFANEFSYSTPIPYKPLHQTIGESDSAAEIRDKRREVFEPHEPADIAVPGLNPALAASLDLTTVRIKVGRYGSESLVLKDHLCKSQRFRVDLTSKDEIGPELTDELKVVDFGTFSTFVKWASEGQSFWDNGVFDTGLPCYQFARQFDVPQFRLDSLVAIHKYYPDSTPDLDFIRYAFKELPSASPLCRYLTYAYIGLYNPCSARGQEDLDDLEYWISGIPRVFFEKVFISREAFLQSRRWKKDVGGVSLDHCYLPWKQAVDVADARDVRAMMAKYEAQGDSWERLS</sequence>
<name>A0A9P4I5M0_9PEZI</name>
<proteinExistence type="predicted"/>
<gene>
    <name evidence="2" type="ORF">K490DRAFT_61676</name>
</gene>
<dbReference type="Proteomes" id="UP000799776">
    <property type="component" value="Unassembled WGS sequence"/>
</dbReference>
<keyword evidence="3" id="KW-1185">Reference proteome</keyword>
<evidence type="ECO:0000313" key="3">
    <source>
        <dbReference type="Proteomes" id="UP000799776"/>
    </source>
</evidence>
<feature type="region of interest" description="Disordered" evidence="1">
    <location>
        <begin position="1"/>
        <end position="72"/>
    </location>
</feature>
<evidence type="ECO:0000313" key="2">
    <source>
        <dbReference type="EMBL" id="KAF2092236.1"/>
    </source>
</evidence>
<protein>
    <submittedName>
        <fullName evidence="2">Uncharacterized protein</fullName>
    </submittedName>
</protein>
<dbReference type="EMBL" id="ML978711">
    <property type="protein sequence ID" value="KAF2092236.1"/>
    <property type="molecule type" value="Genomic_DNA"/>
</dbReference>
<organism evidence="2 3">
    <name type="scientific">Saccharata proteae CBS 121410</name>
    <dbReference type="NCBI Taxonomy" id="1314787"/>
    <lineage>
        <taxon>Eukaryota</taxon>
        <taxon>Fungi</taxon>
        <taxon>Dikarya</taxon>
        <taxon>Ascomycota</taxon>
        <taxon>Pezizomycotina</taxon>
        <taxon>Dothideomycetes</taxon>
        <taxon>Dothideomycetes incertae sedis</taxon>
        <taxon>Botryosphaeriales</taxon>
        <taxon>Saccharataceae</taxon>
        <taxon>Saccharata</taxon>
    </lineage>
</organism>
<comment type="caution">
    <text evidence="2">The sequence shown here is derived from an EMBL/GenBank/DDBJ whole genome shotgun (WGS) entry which is preliminary data.</text>
</comment>
<dbReference type="AlphaFoldDB" id="A0A9P4I5M0"/>
<dbReference type="OrthoDB" id="2275718at2759"/>
<feature type="compositionally biased region" description="Low complexity" evidence="1">
    <location>
        <begin position="43"/>
        <end position="57"/>
    </location>
</feature>